<feature type="domain" description="IclR-ED" evidence="5">
    <location>
        <begin position="67"/>
        <end position="245"/>
    </location>
</feature>
<dbReference type="SUPFAM" id="SSF55781">
    <property type="entry name" value="GAF domain-like"/>
    <property type="match status" value="1"/>
</dbReference>
<dbReference type="RefSeq" id="WP_259427009.1">
    <property type="nucleotide sequence ID" value="NZ_JANWTC010000002.1"/>
</dbReference>
<evidence type="ECO:0000259" key="5">
    <source>
        <dbReference type="PROSITE" id="PS51078"/>
    </source>
</evidence>
<dbReference type="SMART" id="SM00346">
    <property type="entry name" value="HTH_ICLR"/>
    <property type="match status" value="1"/>
</dbReference>
<keyword evidence="1" id="KW-0805">Transcription regulation</keyword>
<dbReference type="PANTHER" id="PTHR30136:SF35">
    <property type="entry name" value="HTH-TYPE TRANSCRIPTIONAL REGULATOR RV1719"/>
    <property type="match status" value="1"/>
</dbReference>
<name>A0ABT2FUN3_9CORY</name>
<evidence type="ECO:0000313" key="6">
    <source>
        <dbReference type="EMBL" id="MCS5478941.1"/>
    </source>
</evidence>
<comment type="caution">
    <text evidence="6">The sequence shown here is derived from an EMBL/GenBank/DDBJ whole genome shotgun (WGS) entry which is preliminary data.</text>
</comment>
<proteinExistence type="predicted"/>
<sequence length="246" mass="26701">MTQVPAARNTLRILTLLTTVGVPISAARIRAELDLPRSTTYHLLAEMETAGYVVRLPEEQTFGLGLAAYAMANAYTTQQPLVRLGSKLVDTAAELVQGSGHIARMSGSEIVYLYEHRSPGAVSLVTDIGVRLQAHRTASGKAMLAALPEVEARAAFATAETGTRTWRDFRAELARVREQGFAEEIEEVSRGQRSLAVPVLDHLSRPAAALTVTYPVSRDVDETTKAELAAHLARTARHLSGRIYGR</sequence>
<dbReference type="Pfam" id="PF01614">
    <property type="entry name" value="IclR_C"/>
    <property type="match status" value="1"/>
</dbReference>
<keyword evidence="3" id="KW-0804">Transcription</keyword>
<dbReference type="InterPro" id="IPR036390">
    <property type="entry name" value="WH_DNA-bd_sf"/>
</dbReference>
<dbReference type="InterPro" id="IPR036388">
    <property type="entry name" value="WH-like_DNA-bd_sf"/>
</dbReference>
<dbReference type="PANTHER" id="PTHR30136">
    <property type="entry name" value="HELIX-TURN-HELIX TRANSCRIPTIONAL REGULATOR, ICLR FAMILY"/>
    <property type="match status" value="1"/>
</dbReference>
<evidence type="ECO:0000256" key="1">
    <source>
        <dbReference type="ARBA" id="ARBA00023015"/>
    </source>
</evidence>
<evidence type="ECO:0000256" key="2">
    <source>
        <dbReference type="ARBA" id="ARBA00023125"/>
    </source>
</evidence>
<accession>A0ABT2FUN3</accession>
<feature type="domain" description="HTH iclR-type" evidence="4">
    <location>
        <begin position="4"/>
        <end position="66"/>
    </location>
</feature>
<gene>
    <name evidence="6" type="ORF">NYP18_04635</name>
</gene>
<dbReference type="InterPro" id="IPR029016">
    <property type="entry name" value="GAF-like_dom_sf"/>
</dbReference>
<dbReference type="SUPFAM" id="SSF46785">
    <property type="entry name" value="Winged helix' DNA-binding domain"/>
    <property type="match status" value="1"/>
</dbReference>
<keyword evidence="2" id="KW-0238">DNA-binding</keyword>
<dbReference type="InterPro" id="IPR005471">
    <property type="entry name" value="Tscrpt_reg_IclR_N"/>
</dbReference>
<protein>
    <submittedName>
        <fullName evidence="6">IclR family transcriptional regulator</fullName>
    </submittedName>
</protein>
<reference evidence="6 7" key="1">
    <citation type="submission" date="2022-08" db="EMBL/GenBank/DDBJ databases">
        <title>YIM 101645 draft genome.</title>
        <authorList>
            <person name="Chen X."/>
        </authorList>
    </citation>
    <scope>NUCLEOTIDE SEQUENCE [LARGE SCALE GENOMIC DNA]</scope>
    <source>
        <strain evidence="6 7">YIM 101645</strain>
    </source>
</reference>
<dbReference type="Pfam" id="PF09339">
    <property type="entry name" value="HTH_IclR"/>
    <property type="match status" value="1"/>
</dbReference>
<dbReference type="InterPro" id="IPR050707">
    <property type="entry name" value="HTH_MetabolicPath_Reg"/>
</dbReference>
<evidence type="ECO:0000256" key="3">
    <source>
        <dbReference type="ARBA" id="ARBA00023163"/>
    </source>
</evidence>
<dbReference type="PROSITE" id="PS51077">
    <property type="entry name" value="HTH_ICLR"/>
    <property type="match status" value="1"/>
</dbReference>
<dbReference type="InterPro" id="IPR014757">
    <property type="entry name" value="Tscrpt_reg_IclR_C"/>
</dbReference>
<dbReference type="EMBL" id="JANWTC010000002">
    <property type="protein sequence ID" value="MCS5478941.1"/>
    <property type="molecule type" value="Genomic_DNA"/>
</dbReference>
<evidence type="ECO:0000259" key="4">
    <source>
        <dbReference type="PROSITE" id="PS51077"/>
    </source>
</evidence>
<dbReference type="Proteomes" id="UP001205965">
    <property type="component" value="Unassembled WGS sequence"/>
</dbReference>
<organism evidence="6 7">
    <name type="scientific">Corynebacterium lemuris</name>
    <dbReference type="NCBI Taxonomy" id="1859292"/>
    <lineage>
        <taxon>Bacteria</taxon>
        <taxon>Bacillati</taxon>
        <taxon>Actinomycetota</taxon>
        <taxon>Actinomycetes</taxon>
        <taxon>Mycobacteriales</taxon>
        <taxon>Corynebacteriaceae</taxon>
        <taxon>Corynebacterium</taxon>
    </lineage>
</organism>
<dbReference type="Gene3D" id="1.10.10.10">
    <property type="entry name" value="Winged helix-like DNA-binding domain superfamily/Winged helix DNA-binding domain"/>
    <property type="match status" value="1"/>
</dbReference>
<dbReference type="PROSITE" id="PS51078">
    <property type="entry name" value="ICLR_ED"/>
    <property type="match status" value="1"/>
</dbReference>
<dbReference type="Gene3D" id="3.30.450.40">
    <property type="match status" value="1"/>
</dbReference>
<evidence type="ECO:0000313" key="7">
    <source>
        <dbReference type="Proteomes" id="UP001205965"/>
    </source>
</evidence>
<keyword evidence="7" id="KW-1185">Reference proteome</keyword>